<dbReference type="InterPro" id="IPR008969">
    <property type="entry name" value="CarboxyPept-like_regulatory"/>
</dbReference>
<accession>A0A0M9VGX2</accession>
<organism evidence="2 3">
    <name type="scientific">Flavobacterium akiainvivens</name>
    <dbReference type="NCBI Taxonomy" id="1202724"/>
    <lineage>
        <taxon>Bacteria</taxon>
        <taxon>Pseudomonadati</taxon>
        <taxon>Bacteroidota</taxon>
        <taxon>Flavobacteriia</taxon>
        <taxon>Flavobacteriales</taxon>
        <taxon>Flavobacteriaceae</taxon>
        <taxon>Flavobacterium</taxon>
    </lineage>
</organism>
<evidence type="ECO:0008006" key="4">
    <source>
        <dbReference type="Google" id="ProtNLM"/>
    </source>
</evidence>
<evidence type="ECO:0000313" key="2">
    <source>
        <dbReference type="EMBL" id="KOS04926.1"/>
    </source>
</evidence>
<dbReference type="SUPFAM" id="SSF49464">
    <property type="entry name" value="Carboxypeptidase regulatory domain-like"/>
    <property type="match status" value="1"/>
</dbReference>
<evidence type="ECO:0000256" key="1">
    <source>
        <dbReference type="SAM" id="SignalP"/>
    </source>
</evidence>
<gene>
    <name evidence="2" type="ORF">AM493_01900</name>
</gene>
<evidence type="ECO:0000313" key="3">
    <source>
        <dbReference type="Proteomes" id="UP000037755"/>
    </source>
</evidence>
<dbReference type="AlphaFoldDB" id="A0A0M9VGX2"/>
<protein>
    <recommendedName>
        <fullName evidence="4">Carboxypeptidase-like regulatory domain-containing protein</fullName>
    </recommendedName>
</protein>
<dbReference type="Gene3D" id="2.60.40.1120">
    <property type="entry name" value="Carboxypeptidase-like, regulatory domain"/>
    <property type="match status" value="1"/>
</dbReference>
<sequence length="400" mass="45847">MNKLLLLAFILFSALSFGQTLTGTALDNTTRKPLDRATITTADGKRTTVTNSQGKFAFSYPQGTKKVIIKHLGYTILTVDVNSASPNATYYLEPESYSLDEVVVPSIPIYEVIERIRANSVKHLQAPLVLNTYYREFININDTCRKFSDALLDYKTAHNKKATKLNSKIAIKQSRAAEIHTNVKRGLLYSTGIDTRGMIKHACNFYFIDDYFPNRKEYGKYKFTFEERTDGNGKPLTAIVFRPREEVHEYLYEGEIVYNPETELILNTEVHPAQTHTQYLRSRFKIGGHYTISDMNEKTIFTEINGTYMPAYSYIYGIVHTWGWGFDNTYKFTSDVIVTGSAEDLTTFYGTYTHRQLYDAGTNYTEKFWLNNNAMVLTAEEEAIIESLEKNNILENNNKQ</sequence>
<comment type="caution">
    <text evidence="2">The sequence shown here is derived from an EMBL/GenBank/DDBJ whole genome shotgun (WGS) entry which is preliminary data.</text>
</comment>
<reference evidence="2 3" key="1">
    <citation type="submission" date="2015-08" db="EMBL/GenBank/DDBJ databases">
        <title>Whole genome sequence of Flavobacterium akiainvivens IK-1T, from decaying Wikstroemia oahuensis, an endemic Hawaiian shrub.</title>
        <authorList>
            <person name="Wan X."/>
            <person name="Hou S."/>
            <person name="Saito J."/>
            <person name="Donachie S."/>
        </authorList>
    </citation>
    <scope>NUCLEOTIDE SEQUENCE [LARGE SCALE GENOMIC DNA]</scope>
    <source>
        <strain evidence="2 3">IK-1</strain>
    </source>
</reference>
<dbReference type="Proteomes" id="UP000037755">
    <property type="component" value="Unassembled WGS sequence"/>
</dbReference>
<proteinExistence type="predicted"/>
<name>A0A0M9VGX2_9FLAO</name>
<dbReference type="RefSeq" id="WP_054405979.1">
    <property type="nucleotide sequence ID" value="NZ_FOYA01000004.1"/>
</dbReference>
<dbReference type="PATRIC" id="fig|1202724.3.peg.385"/>
<dbReference type="OrthoDB" id="766873at2"/>
<feature type="signal peptide" evidence="1">
    <location>
        <begin position="1"/>
        <end position="18"/>
    </location>
</feature>
<feature type="chain" id="PRO_5005839232" description="Carboxypeptidase-like regulatory domain-containing protein" evidence="1">
    <location>
        <begin position="19"/>
        <end position="400"/>
    </location>
</feature>
<dbReference type="STRING" id="1202724.AM493_01900"/>
<dbReference type="Pfam" id="PF13715">
    <property type="entry name" value="CarbopepD_reg_2"/>
    <property type="match status" value="1"/>
</dbReference>
<keyword evidence="3" id="KW-1185">Reference proteome</keyword>
<dbReference type="EMBL" id="LIYD01000005">
    <property type="protein sequence ID" value="KOS04926.1"/>
    <property type="molecule type" value="Genomic_DNA"/>
</dbReference>
<keyword evidence="1" id="KW-0732">Signal</keyword>